<dbReference type="RefSeq" id="WP_109038629.1">
    <property type="nucleotide sequence ID" value="NZ_CP029211.1"/>
</dbReference>
<dbReference type="EMBL" id="CP029211">
    <property type="protein sequence ID" value="AWI55519.1"/>
    <property type="molecule type" value="Genomic_DNA"/>
</dbReference>
<dbReference type="SUPFAM" id="SSF54285">
    <property type="entry name" value="MoaD/ThiS"/>
    <property type="match status" value="1"/>
</dbReference>
<dbReference type="KEGG" id="aon:DEH84_18210"/>
<dbReference type="OrthoDB" id="9801945at2"/>
<keyword evidence="1" id="KW-0614">Plasmid</keyword>
<keyword evidence="2" id="KW-1185">Reference proteome</keyword>
<accession>A0A2U8FWS9</accession>
<geneLocation type="plasmid" evidence="2">
    <name>ptb101</name>
</geneLocation>
<dbReference type="InterPro" id="IPR012675">
    <property type="entry name" value="Beta-grasp_dom_sf"/>
</dbReference>
<reference evidence="1 2" key="1">
    <citation type="submission" date="2018-05" db="EMBL/GenBank/DDBJ databases">
        <title>complete genome sequence of Aquabacterium olei NBRC 110486.</title>
        <authorList>
            <person name="Tang B."/>
            <person name="Chang J."/>
            <person name="Zhang L."/>
            <person name="Yang H."/>
        </authorList>
    </citation>
    <scope>NUCLEOTIDE SEQUENCE [LARGE SCALE GENOMIC DNA]</scope>
    <source>
        <strain evidence="1 2">NBRC 110486</strain>
        <plasmid evidence="2">Plasmid ptb101</plasmid>
    </source>
</reference>
<proteinExistence type="predicted"/>
<dbReference type="InterPro" id="IPR003749">
    <property type="entry name" value="ThiS/MoaD-like"/>
</dbReference>
<protein>
    <submittedName>
        <fullName evidence="1">Molybdopterin synthase sulfur carrier subunit</fullName>
    </submittedName>
</protein>
<dbReference type="CDD" id="cd00754">
    <property type="entry name" value="Ubl_MoaD"/>
    <property type="match status" value="1"/>
</dbReference>
<name>A0A2U8FWS9_9BURK</name>
<dbReference type="Gene3D" id="3.10.20.30">
    <property type="match status" value="1"/>
</dbReference>
<dbReference type="Pfam" id="PF02597">
    <property type="entry name" value="ThiS"/>
    <property type="match status" value="1"/>
</dbReference>
<gene>
    <name evidence="1" type="ORF">DEH84_18210</name>
</gene>
<evidence type="ECO:0000313" key="2">
    <source>
        <dbReference type="Proteomes" id="UP000244892"/>
    </source>
</evidence>
<dbReference type="InterPro" id="IPR016155">
    <property type="entry name" value="Mopterin_synth/thiamin_S_b"/>
</dbReference>
<dbReference type="AlphaFoldDB" id="A0A2U8FWS9"/>
<evidence type="ECO:0000313" key="1">
    <source>
        <dbReference type="EMBL" id="AWI55519.1"/>
    </source>
</evidence>
<organism evidence="1 2">
    <name type="scientific">Aquabacterium olei</name>
    <dbReference type="NCBI Taxonomy" id="1296669"/>
    <lineage>
        <taxon>Bacteria</taxon>
        <taxon>Pseudomonadati</taxon>
        <taxon>Pseudomonadota</taxon>
        <taxon>Betaproteobacteria</taxon>
        <taxon>Burkholderiales</taxon>
        <taxon>Aquabacterium</taxon>
    </lineage>
</organism>
<dbReference type="Proteomes" id="UP000244892">
    <property type="component" value="Plasmid pTB101"/>
</dbReference>
<sequence>MITIRYFASLREKLGDGDALALHELGTPTVGGVREALMARSPLHAEALAARAGIRVSCDHELCDDAHAVTERAEVAFFPPVTGG</sequence>